<dbReference type="InterPro" id="IPR016627">
    <property type="entry name" value="UCP015013"/>
</dbReference>
<feature type="compositionally biased region" description="Basic and acidic residues" evidence="1">
    <location>
        <begin position="315"/>
        <end position="328"/>
    </location>
</feature>
<gene>
    <name evidence="2" type="ORF">BDK61_4197</name>
</gene>
<feature type="compositionally biased region" description="Polar residues" evidence="1">
    <location>
        <begin position="8"/>
        <end position="22"/>
    </location>
</feature>
<reference evidence="2 3" key="1">
    <citation type="submission" date="2018-10" db="EMBL/GenBank/DDBJ databases">
        <title>Genomic Encyclopedia of Archaeal and Bacterial Type Strains, Phase II (KMG-II): from individual species to whole genera.</title>
        <authorList>
            <person name="Goeker M."/>
        </authorList>
    </citation>
    <scope>NUCLEOTIDE SEQUENCE [LARGE SCALE GENOMIC DNA]</scope>
    <source>
        <strain evidence="2 3">DSM 11927</strain>
    </source>
</reference>
<feature type="region of interest" description="Disordered" evidence="1">
    <location>
        <begin position="50"/>
        <end position="73"/>
    </location>
</feature>
<keyword evidence="3" id="KW-1185">Reference proteome</keyword>
<evidence type="ECO:0000313" key="2">
    <source>
        <dbReference type="EMBL" id="RKS78532.1"/>
    </source>
</evidence>
<feature type="region of interest" description="Disordered" evidence="1">
    <location>
        <begin position="249"/>
        <end position="272"/>
    </location>
</feature>
<accession>A0A495QWQ6</accession>
<proteinExistence type="predicted"/>
<dbReference type="RefSeq" id="WP_121304370.1">
    <property type="nucleotide sequence ID" value="NZ_RBWW01000002.1"/>
</dbReference>
<dbReference type="AlphaFoldDB" id="A0A495QWQ6"/>
<dbReference type="Proteomes" id="UP000268233">
    <property type="component" value="Unassembled WGS sequence"/>
</dbReference>
<organism evidence="2 3">
    <name type="scientific">Haloarcula quadrata</name>
    <dbReference type="NCBI Taxonomy" id="182779"/>
    <lineage>
        <taxon>Archaea</taxon>
        <taxon>Methanobacteriati</taxon>
        <taxon>Methanobacteriota</taxon>
        <taxon>Stenosarchaea group</taxon>
        <taxon>Halobacteria</taxon>
        <taxon>Halobacteriales</taxon>
        <taxon>Haloarculaceae</taxon>
        <taxon>Haloarcula</taxon>
    </lineage>
</organism>
<sequence>MVEDSDQTQEAGQSPDHSTVALSRRTLLQSTLAGSAILAGVGLPIATANDEQSDAKGTGNSTDSLEGFPPSGITEYGRSVTLGNGRVRTFTSETPSGEAKYHGIEFDHAALEGLPDETDITESDNRAETDKYRIGGQAATIHFKQSLQFFVPFPDAANTPFTFLGLNWNPDGHFGGKGAWEKPHFDIHFHMLDPATVDNIAGPQVPPYDAKTSDGIETNFDFAQLPEGYMRPPPPVADERYITDMGEHAAPTDAPELPNGPDEQGDPTNFDNTLIQGFIGDKEGSQLAFVEPMLTREFLSGFQGTKTYDIPQPDEYPHDQHHPHEYSVRDVPSTDKIAVVIESFKQGSNQAKE</sequence>
<evidence type="ECO:0000256" key="1">
    <source>
        <dbReference type="SAM" id="MobiDB-lite"/>
    </source>
</evidence>
<feature type="region of interest" description="Disordered" evidence="1">
    <location>
        <begin position="305"/>
        <end position="331"/>
    </location>
</feature>
<name>A0A495QWQ6_9EURY</name>
<protein>
    <submittedName>
        <fullName evidence="2">Uncharacterized protein</fullName>
    </submittedName>
</protein>
<dbReference type="PIRSF" id="PIRSF015013">
    <property type="entry name" value="UCP015013"/>
    <property type="match status" value="1"/>
</dbReference>
<evidence type="ECO:0000313" key="3">
    <source>
        <dbReference type="Proteomes" id="UP000268233"/>
    </source>
</evidence>
<dbReference type="InterPro" id="IPR006311">
    <property type="entry name" value="TAT_signal"/>
</dbReference>
<comment type="caution">
    <text evidence="2">The sequence shown here is derived from an EMBL/GenBank/DDBJ whole genome shotgun (WGS) entry which is preliminary data.</text>
</comment>
<feature type="region of interest" description="Disordered" evidence="1">
    <location>
        <begin position="1"/>
        <end position="22"/>
    </location>
</feature>
<dbReference type="EMBL" id="RBWW01000002">
    <property type="protein sequence ID" value="RKS78532.1"/>
    <property type="molecule type" value="Genomic_DNA"/>
</dbReference>
<dbReference type="PROSITE" id="PS51318">
    <property type="entry name" value="TAT"/>
    <property type="match status" value="1"/>
</dbReference>